<feature type="compositionally biased region" description="Basic residues" evidence="1">
    <location>
        <begin position="886"/>
        <end position="896"/>
    </location>
</feature>
<name>A0A7M4CBT8_BYSSP</name>
<dbReference type="Pfam" id="PF11917">
    <property type="entry name" value="DUF3435"/>
    <property type="match status" value="1"/>
</dbReference>
<feature type="compositionally biased region" description="Basic and acidic residues" evidence="1">
    <location>
        <begin position="752"/>
        <end position="764"/>
    </location>
</feature>
<proteinExistence type="predicted"/>
<feature type="region of interest" description="Disordered" evidence="1">
    <location>
        <begin position="795"/>
        <end position="896"/>
    </location>
</feature>
<dbReference type="InterPro" id="IPR021842">
    <property type="entry name" value="DUF3435"/>
</dbReference>
<gene>
    <name evidence="2" type="primary">hhpA</name>
</gene>
<feature type="compositionally biased region" description="Polar residues" evidence="1">
    <location>
        <begin position="799"/>
        <end position="808"/>
    </location>
</feature>
<evidence type="ECO:0000256" key="1">
    <source>
        <dbReference type="SAM" id="MobiDB-lite"/>
    </source>
</evidence>
<feature type="region of interest" description="Disordered" evidence="1">
    <location>
        <begin position="744"/>
        <end position="774"/>
    </location>
</feature>
<dbReference type="AlphaFoldDB" id="A0A7M4CBT8"/>
<organism evidence="2">
    <name type="scientific">Byssochlamys spectabilis</name>
    <name type="common">Paecilomyces variotii</name>
    <dbReference type="NCBI Taxonomy" id="264951"/>
    <lineage>
        <taxon>Eukaryota</taxon>
        <taxon>Fungi</taxon>
        <taxon>Dikarya</taxon>
        <taxon>Ascomycota</taxon>
        <taxon>Pezizomycotina</taxon>
        <taxon>Eurotiomycetes</taxon>
        <taxon>Eurotiomycetidae</taxon>
        <taxon>Eurotiales</taxon>
        <taxon>Thermoascaceae</taxon>
        <taxon>Paecilomyces</taxon>
    </lineage>
</organism>
<accession>A0A7M4CBT8</accession>
<protein>
    <submittedName>
        <fullName evidence="2">HhpA</fullName>
    </submittedName>
</protein>
<sequence length="896" mass="103173">MAPVSVPPAQVDEHQFWTDPILCEETRARLNHFRSLGWLPPNFKPRTLIGIAVVERYWRKYCIQSNQDYVDYLLLEDQAIYMNFFDWMFKTSRKKALQSYDEYWRRLCQYFELFARRSVNDDIHKQMRRFLNGVFPAERKISRRTKDKHTLDVDVFCVIYRHHWVHSRFFRHGSMIVQFATIQLWSAITGTRPGVLLPQNTSLPGDSSLSKRKLNPTFQSDLPKHIPVTDLPDSVCYRDIELFYLRDPQSKRDVLCAVIEFRNLKGRPEGADGTKFFMHGDYQLAYCPITQIISFAFRDGAFVNTDLTPELIWRLRVPKRSSSLPLRWKPEILNTPLLRRFDRTTCGYELHPSLPMTYDSSRRALNELGRDARFENDIGHYNFRRWAANEVNRNFTSQERQRVLGQSGDAVFERHYQSQFIGRDLQHVVLLRPPQEGLLRVAGSMLRKRDPLAPSELTDTLKRAICRHPEMLALKREKRELMAEMRSLAGTVKNAQKPFPHLYQRHKAVDKEMTKLRKALATDTRETARKDYFRNAPVLEVDRQIKQLLGEPDVESCDAGSSDDEDWELPTPKYVFLERARLVENFYGSEAENYDEDKLLARRIQVTKDMVALLRLCEPSRRGNRVDWKFDSESDEPSEQPQESSPPEEDSQRCPTDVCIICYGISRRSASNPPPHRFPANRPDSLRRHLIDSHLCYAHDGISCNWEACRNLPRFASITGFLAHANNEHKYDIKIKLCHLPRMPQFSPSDGPSRDASTESETRQGTETPASSLDFDMANIDPRLMEPGPITVMEPSTCPPSTEISASSAGYPVASTDSNSTEICTGRVTRGAAKAANLEPGPQLGSPSQHATRSSRKRGHPEEQPGGEQKGKGRPGRIKASTIKLTPRRSKRLRAR</sequence>
<dbReference type="PANTHER" id="PTHR37535:SF4">
    <property type="entry name" value="FLUG DOMAIN-CONTAINING PROTEIN"/>
    <property type="match status" value="1"/>
</dbReference>
<feature type="region of interest" description="Disordered" evidence="1">
    <location>
        <begin position="626"/>
        <end position="654"/>
    </location>
</feature>
<dbReference type="EMBL" id="MT022027">
    <property type="protein sequence ID" value="QOD95007.1"/>
    <property type="molecule type" value="Genomic_DNA"/>
</dbReference>
<dbReference type="PANTHER" id="PTHR37535">
    <property type="entry name" value="FLUG DOMAIN PROTEIN"/>
    <property type="match status" value="1"/>
</dbReference>
<reference evidence="2" key="1">
    <citation type="journal article" date="2020" name="bioRxiv">
        <title>Eukaryotic transposable elements as cargo carriers: the forging of metal resistance in the fungus Paecilomyces variotii.</title>
        <authorList>
            <person name="Urquhart A.S."/>
            <person name="Chong N.F."/>
            <person name="Yang Y."/>
            <person name="Idnurm A."/>
        </authorList>
    </citation>
    <scope>NUCLEOTIDE SEQUENCE</scope>
    <source>
        <strain evidence="2">CBS 144490</strain>
    </source>
</reference>
<evidence type="ECO:0000313" key="2">
    <source>
        <dbReference type="EMBL" id="QOD95007.1"/>
    </source>
</evidence>